<name>A0ABU2G771_9EURY</name>
<proteinExistence type="predicted"/>
<dbReference type="RefSeq" id="WP_310930115.1">
    <property type="nucleotide sequence ID" value="NZ_JAMQOQ010000005.1"/>
</dbReference>
<protein>
    <submittedName>
        <fullName evidence="1">Uncharacterized protein</fullName>
    </submittedName>
</protein>
<comment type="caution">
    <text evidence="1">The sequence shown here is derived from an EMBL/GenBank/DDBJ whole genome shotgun (WGS) entry which is preliminary data.</text>
</comment>
<dbReference type="Proteomes" id="UP001254813">
    <property type="component" value="Unassembled WGS sequence"/>
</dbReference>
<keyword evidence="2" id="KW-1185">Reference proteome</keyword>
<dbReference type="EMBL" id="JAMQOQ010000005">
    <property type="protein sequence ID" value="MDS0296128.1"/>
    <property type="molecule type" value="Genomic_DNA"/>
</dbReference>
<evidence type="ECO:0000313" key="2">
    <source>
        <dbReference type="Proteomes" id="UP001254813"/>
    </source>
</evidence>
<reference evidence="1 2" key="1">
    <citation type="submission" date="2022-06" db="EMBL/GenBank/DDBJ databases">
        <title>Halogeometricum sp. a new haloarchaeum isolate from saline soil.</title>
        <authorList>
            <person name="Strakova D."/>
            <person name="Galisteo C."/>
            <person name="Sanchez-Porro C."/>
            <person name="Ventosa A."/>
        </authorList>
    </citation>
    <scope>NUCLEOTIDE SEQUENCE [LARGE SCALE GENOMIC DNA]</scope>
    <source>
        <strain evidence="2">S3BR25-2</strain>
    </source>
</reference>
<accession>A0ABU2G771</accession>
<sequence length="50" mass="5775">MPTNTDTEPGRTDRYRYIQYNDDGGTVTVIQDTENHHAWIQSTLHVAVEQ</sequence>
<organism evidence="1 2">
    <name type="scientific">Halogeometricum luteum</name>
    <dbReference type="NCBI Taxonomy" id="2950537"/>
    <lineage>
        <taxon>Archaea</taxon>
        <taxon>Methanobacteriati</taxon>
        <taxon>Methanobacteriota</taxon>
        <taxon>Stenosarchaea group</taxon>
        <taxon>Halobacteria</taxon>
        <taxon>Halobacteriales</taxon>
        <taxon>Haloferacaceae</taxon>
        <taxon>Halogeometricum</taxon>
    </lineage>
</organism>
<gene>
    <name evidence="1" type="ORF">NDI79_18285</name>
</gene>
<evidence type="ECO:0000313" key="1">
    <source>
        <dbReference type="EMBL" id="MDS0296128.1"/>
    </source>
</evidence>